<feature type="non-terminal residue" evidence="4">
    <location>
        <position position="233"/>
    </location>
</feature>
<keyword evidence="2" id="KW-0378">Hydrolase</keyword>
<sequence>LSTLLAGKTWFGFSLDDTLHDYTNASARASAAVLDRIATVYNLPITTLEETLASARHQNFTDPSKSSTDYRKERFAAILTAHGVTPDVAALDDLVRTYKNSRYLHLTPKPGLYSLLRVLKAHNKKVIVIADGPRGSLEWTLEHLHLLNLVDVLVSSGEAGMSKEDGLFEVAIKENNIHEGELVYFGTSWEKDVKAAEAQGVMGILVEEQAGRGVGKVDGRFRVGSLKDIRNSV</sequence>
<dbReference type="AlphaFoldDB" id="A0A6A5YBR8"/>
<dbReference type="InterPro" id="IPR036412">
    <property type="entry name" value="HAD-like_sf"/>
</dbReference>
<dbReference type="InterPro" id="IPR051400">
    <property type="entry name" value="HAD-like_hydrolase"/>
</dbReference>
<keyword evidence="5" id="KW-1185">Reference proteome</keyword>
<evidence type="ECO:0000256" key="2">
    <source>
        <dbReference type="ARBA" id="ARBA00022801"/>
    </source>
</evidence>
<evidence type="ECO:0000313" key="5">
    <source>
        <dbReference type="Proteomes" id="UP000799776"/>
    </source>
</evidence>
<dbReference type="Gene3D" id="1.20.120.710">
    <property type="entry name" value="Haloacid dehalogenase hydrolase-like domain"/>
    <property type="match status" value="1"/>
</dbReference>
<dbReference type="Gene3D" id="3.40.50.1000">
    <property type="entry name" value="HAD superfamily/HAD-like"/>
    <property type="match status" value="1"/>
</dbReference>
<dbReference type="SUPFAM" id="SSF56784">
    <property type="entry name" value="HAD-like"/>
    <property type="match status" value="1"/>
</dbReference>
<dbReference type="Pfam" id="PF13419">
    <property type="entry name" value="HAD_2"/>
    <property type="match status" value="1"/>
</dbReference>
<dbReference type="InterPro" id="IPR041492">
    <property type="entry name" value="HAD_2"/>
</dbReference>
<evidence type="ECO:0000256" key="1">
    <source>
        <dbReference type="ARBA" id="ARBA00022723"/>
    </source>
</evidence>
<protein>
    <submittedName>
        <fullName evidence="4">HAD-like protein</fullName>
    </submittedName>
</protein>
<dbReference type="GO" id="GO:0046872">
    <property type="term" value="F:metal ion binding"/>
    <property type="evidence" value="ECO:0007669"/>
    <property type="project" value="UniProtKB-KW"/>
</dbReference>
<name>A0A6A5YBR8_9PEZI</name>
<gene>
    <name evidence="4" type="ORF">K490DRAFT_19674</name>
</gene>
<dbReference type="Proteomes" id="UP000799776">
    <property type="component" value="Unassembled WGS sequence"/>
</dbReference>
<dbReference type="GO" id="GO:0016791">
    <property type="term" value="F:phosphatase activity"/>
    <property type="evidence" value="ECO:0007669"/>
    <property type="project" value="TreeGrafter"/>
</dbReference>
<feature type="non-terminal residue" evidence="4">
    <location>
        <position position="1"/>
    </location>
</feature>
<proteinExistence type="predicted"/>
<keyword evidence="1" id="KW-0479">Metal-binding</keyword>
<accession>A0A6A5YBR8</accession>
<dbReference type="CDD" id="cd01427">
    <property type="entry name" value="HAD_like"/>
    <property type="match status" value="1"/>
</dbReference>
<organism evidence="4 5">
    <name type="scientific">Saccharata proteae CBS 121410</name>
    <dbReference type="NCBI Taxonomy" id="1314787"/>
    <lineage>
        <taxon>Eukaryota</taxon>
        <taxon>Fungi</taxon>
        <taxon>Dikarya</taxon>
        <taxon>Ascomycota</taxon>
        <taxon>Pezizomycotina</taxon>
        <taxon>Dothideomycetes</taxon>
        <taxon>Dothideomycetes incertae sedis</taxon>
        <taxon>Botryosphaeriales</taxon>
        <taxon>Saccharataceae</taxon>
        <taxon>Saccharata</taxon>
    </lineage>
</organism>
<dbReference type="PANTHER" id="PTHR46470">
    <property type="entry name" value="N-ACYLNEURAMINATE-9-PHOSPHATASE"/>
    <property type="match status" value="1"/>
</dbReference>
<evidence type="ECO:0000313" key="4">
    <source>
        <dbReference type="EMBL" id="KAF2088953.1"/>
    </source>
</evidence>
<evidence type="ECO:0000256" key="3">
    <source>
        <dbReference type="ARBA" id="ARBA00022842"/>
    </source>
</evidence>
<keyword evidence="3" id="KW-0460">Magnesium</keyword>
<dbReference type="EMBL" id="ML978715">
    <property type="protein sequence ID" value="KAF2088953.1"/>
    <property type="molecule type" value="Genomic_DNA"/>
</dbReference>
<dbReference type="InterPro" id="IPR023214">
    <property type="entry name" value="HAD_sf"/>
</dbReference>
<dbReference type="OrthoDB" id="1694274at2759"/>
<reference evidence="4" key="1">
    <citation type="journal article" date="2020" name="Stud. Mycol.">
        <title>101 Dothideomycetes genomes: a test case for predicting lifestyles and emergence of pathogens.</title>
        <authorList>
            <person name="Haridas S."/>
            <person name="Albert R."/>
            <person name="Binder M."/>
            <person name="Bloem J."/>
            <person name="Labutti K."/>
            <person name="Salamov A."/>
            <person name="Andreopoulos B."/>
            <person name="Baker S."/>
            <person name="Barry K."/>
            <person name="Bills G."/>
            <person name="Bluhm B."/>
            <person name="Cannon C."/>
            <person name="Castanera R."/>
            <person name="Culley D."/>
            <person name="Daum C."/>
            <person name="Ezra D."/>
            <person name="Gonzalez J."/>
            <person name="Henrissat B."/>
            <person name="Kuo A."/>
            <person name="Liang C."/>
            <person name="Lipzen A."/>
            <person name="Lutzoni F."/>
            <person name="Magnuson J."/>
            <person name="Mondo S."/>
            <person name="Nolan M."/>
            <person name="Ohm R."/>
            <person name="Pangilinan J."/>
            <person name="Park H.-J."/>
            <person name="Ramirez L."/>
            <person name="Alfaro M."/>
            <person name="Sun H."/>
            <person name="Tritt A."/>
            <person name="Yoshinaga Y."/>
            <person name="Zwiers L.-H."/>
            <person name="Turgeon B."/>
            <person name="Goodwin S."/>
            <person name="Spatafora J."/>
            <person name="Crous P."/>
            <person name="Grigoriev I."/>
        </authorList>
    </citation>
    <scope>NUCLEOTIDE SEQUENCE</scope>
    <source>
        <strain evidence="4">CBS 121410</strain>
    </source>
</reference>
<dbReference type="PANTHER" id="PTHR46470:SF2">
    <property type="entry name" value="GLYCERALDEHYDE 3-PHOSPHATE PHOSPHATASE"/>
    <property type="match status" value="1"/>
</dbReference>